<evidence type="ECO:0000256" key="6">
    <source>
        <dbReference type="ARBA" id="ARBA00023053"/>
    </source>
</evidence>
<accession>B5ICL1</accession>
<comment type="subcellular location">
    <subcellularLocation>
        <location evidence="1">Membrane</location>
        <topology evidence="1">Multi-pass membrane protein</topology>
    </subcellularLocation>
</comment>
<proteinExistence type="predicted"/>
<dbReference type="InterPro" id="IPR006153">
    <property type="entry name" value="Cation/H_exchanger_TM"/>
</dbReference>
<protein>
    <submittedName>
        <fullName evidence="11">Sodium/hydrogen exchanger</fullName>
    </submittedName>
</protein>
<dbReference type="InterPro" id="IPR038770">
    <property type="entry name" value="Na+/solute_symporter_sf"/>
</dbReference>
<name>B5ICL1_ACIB4</name>
<keyword evidence="4" id="KW-0812">Transmembrane</keyword>
<evidence type="ECO:0000256" key="1">
    <source>
        <dbReference type="ARBA" id="ARBA00004141"/>
    </source>
</evidence>
<dbReference type="PANTHER" id="PTHR43562">
    <property type="entry name" value="NAPA-TYPE SODIUM/HYDROGEN ANTIPORTER"/>
    <property type="match status" value="1"/>
</dbReference>
<dbReference type="Pfam" id="PF00999">
    <property type="entry name" value="Na_H_Exchanger"/>
    <property type="match status" value="1"/>
</dbReference>
<sequence length="406" mass="43680">MDINTFLFSLILLIFLGRALGLLFVKYKFQSLIGEVMGGIILSPLALGLIVPSDILRLFAQFGIIMIMLLSGLLTDFKAFSEHKYKSTLIGVLGVSVSMTLISSILLMLGISLEASLFIGVILSNTAVEVCANILMKSKSSKEIQAIIMGASFVDDIVAVFLIGVVGSITLGNNITILSLLILSIGVALFILIFLWIVPYFLEKYSVIDKLIGSGPKREKVLLTFTILFALLLGLVAQYVGLQAVIGAYIGGLIIGKWGTKVGPMLRRRVAYEDLVDDLEPFSHALFTPIFFGYVGLTLGEVLSKFGMTFEMGILVFLLTLGALAGKFIGCGLGARLSHLDKKQSGFIGIAMGGRGALELVLLSIGYEKGIINGPLFASVVLVTLLTVIITPILLSLYEKRIMASP</sequence>
<dbReference type="HOGENOM" id="CLU_005126_7_1_2"/>
<keyword evidence="9" id="KW-0739">Sodium transport</keyword>
<dbReference type="GeneID" id="8828244"/>
<evidence type="ECO:0000256" key="8">
    <source>
        <dbReference type="ARBA" id="ARBA00023136"/>
    </source>
</evidence>
<gene>
    <name evidence="11" type="ordered locus">Aboo_1282</name>
</gene>
<keyword evidence="8" id="KW-0472">Membrane</keyword>
<dbReference type="eggNOG" id="arCOG01953">
    <property type="taxonomic scope" value="Archaea"/>
</dbReference>
<organism evidence="11 12">
    <name type="scientific">Aciduliprofundum boonei (strain DSM 19572 / T469)</name>
    <dbReference type="NCBI Taxonomy" id="439481"/>
    <lineage>
        <taxon>Archaea</taxon>
        <taxon>Methanobacteriati</taxon>
        <taxon>Thermoplasmatota</taxon>
        <taxon>DHVE2 group</taxon>
        <taxon>Candidatus Aciduliprofundum</taxon>
    </lineage>
</organism>
<evidence type="ECO:0000259" key="10">
    <source>
        <dbReference type="Pfam" id="PF00999"/>
    </source>
</evidence>
<keyword evidence="7" id="KW-0406">Ion transport</keyword>
<feature type="domain" description="Cation/H+ exchanger transmembrane" evidence="10">
    <location>
        <begin position="12"/>
        <end position="395"/>
    </location>
</feature>
<dbReference type="STRING" id="439481.Aboo_1282"/>
<dbReference type="OrthoDB" id="12029at2157"/>
<evidence type="ECO:0000256" key="2">
    <source>
        <dbReference type="ARBA" id="ARBA00022448"/>
    </source>
</evidence>
<evidence type="ECO:0000256" key="5">
    <source>
        <dbReference type="ARBA" id="ARBA00022989"/>
    </source>
</evidence>
<dbReference type="GO" id="GO:1902600">
    <property type="term" value="P:proton transmembrane transport"/>
    <property type="evidence" value="ECO:0007669"/>
    <property type="project" value="InterPro"/>
</dbReference>
<keyword evidence="6" id="KW-0915">Sodium</keyword>
<dbReference type="Proteomes" id="UP000001400">
    <property type="component" value="Chromosome"/>
</dbReference>
<keyword evidence="12" id="KW-1185">Reference proteome</keyword>
<dbReference type="GO" id="GO:0016020">
    <property type="term" value="C:membrane"/>
    <property type="evidence" value="ECO:0007669"/>
    <property type="project" value="UniProtKB-SubCell"/>
</dbReference>
<keyword evidence="2" id="KW-0813">Transport</keyword>
<keyword evidence="3" id="KW-0050">Antiport</keyword>
<dbReference type="PANTHER" id="PTHR43562:SF3">
    <property type="entry name" value="SODIUM ION_PROTON EXCHANGER (EUROFUNG)"/>
    <property type="match status" value="1"/>
</dbReference>
<dbReference type="GO" id="GO:0006814">
    <property type="term" value="P:sodium ion transport"/>
    <property type="evidence" value="ECO:0007669"/>
    <property type="project" value="UniProtKB-KW"/>
</dbReference>
<dbReference type="Gene3D" id="1.20.1530.20">
    <property type="match status" value="1"/>
</dbReference>
<dbReference type="AlphaFoldDB" id="B5ICL1"/>
<reference evidence="11" key="1">
    <citation type="submission" date="2010-02" db="EMBL/GenBank/DDBJ databases">
        <title>Complete sequence of Aciduliprofundum boonei T469.</title>
        <authorList>
            <consortium name="US DOE Joint Genome Institute"/>
            <person name="Lucas S."/>
            <person name="Copeland A."/>
            <person name="Lapidus A."/>
            <person name="Cheng J.-F."/>
            <person name="Bruce D."/>
            <person name="Goodwin L."/>
            <person name="Pitluck S."/>
            <person name="Saunders E."/>
            <person name="Detter J.C."/>
            <person name="Han C."/>
            <person name="Tapia R."/>
            <person name="Land M."/>
            <person name="Hauser L."/>
            <person name="Kyrpides N."/>
            <person name="Mikhailova N."/>
            <person name="Flores G."/>
            <person name="Reysenbach A.-L."/>
            <person name="Woyke T."/>
        </authorList>
    </citation>
    <scope>NUCLEOTIDE SEQUENCE</scope>
    <source>
        <strain evidence="11">T469</strain>
    </source>
</reference>
<evidence type="ECO:0000256" key="9">
    <source>
        <dbReference type="ARBA" id="ARBA00023201"/>
    </source>
</evidence>
<evidence type="ECO:0000313" key="11">
    <source>
        <dbReference type="EMBL" id="ADD09090.1"/>
    </source>
</evidence>
<evidence type="ECO:0000256" key="4">
    <source>
        <dbReference type="ARBA" id="ARBA00022692"/>
    </source>
</evidence>
<dbReference type="KEGG" id="abi:Aboo_1282"/>
<evidence type="ECO:0000256" key="7">
    <source>
        <dbReference type="ARBA" id="ARBA00023065"/>
    </source>
</evidence>
<evidence type="ECO:0000256" key="3">
    <source>
        <dbReference type="ARBA" id="ARBA00022449"/>
    </source>
</evidence>
<evidence type="ECO:0000313" key="12">
    <source>
        <dbReference type="Proteomes" id="UP000001400"/>
    </source>
</evidence>
<dbReference type="RefSeq" id="WP_008083770.1">
    <property type="nucleotide sequence ID" value="NC_013926.1"/>
</dbReference>
<dbReference type="EMBL" id="CP001941">
    <property type="protein sequence ID" value="ADD09090.1"/>
    <property type="molecule type" value="Genomic_DNA"/>
</dbReference>
<keyword evidence="5" id="KW-1133">Transmembrane helix</keyword>
<dbReference type="GO" id="GO:0015297">
    <property type="term" value="F:antiporter activity"/>
    <property type="evidence" value="ECO:0007669"/>
    <property type="project" value="UniProtKB-KW"/>
</dbReference>